<dbReference type="AlphaFoldDB" id="A0A162PGA3"/>
<dbReference type="PANTHER" id="PTHR44329">
    <property type="entry name" value="SERINE/THREONINE-PROTEIN KINASE TNNI3K-RELATED"/>
    <property type="match status" value="1"/>
</dbReference>
<evidence type="ECO:0000256" key="1">
    <source>
        <dbReference type="ARBA" id="ARBA00022679"/>
    </source>
</evidence>
<keyword evidence="1" id="KW-0808">Transferase</keyword>
<dbReference type="Gene3D" id="1.10.510.10">
    <property type="entry name" value="Transferase(Phosphotransferase) domain 1"/>
    <property type="match status" value="1"/>
</dbReference>
<evidence type="ECO:0000259" key="6">
    <source>
        <dbReference type="PROSITE" id="PS50800"/>
    </source>
</evidence>
<dbReference type="PROSITE" id="PS50011">
    <property type="entry name" value="PROTEIN_KINASE_DOM"/>
    <property type="match status" value="1"/>
</dbReference>
<dbReference type="GeneID" id="28998589"/>
<dbReference type="InterPro" id="IPR000719">
    <property type="entry name" value="Prot_kinase_dom"/>
</dbReference>
<proteinExistence type="predicted"/>
<evidence type="ECO:0000256" key="4">
    <source>
        <dbReference type="ARBA" id="ARBA00022840"/>
    </source>
</evidence>
<evidence type="ECO:0000259" key="5">
    <source>
        <dbReference type="PROSITE" id="PS50011"/>
    </source>
</evidence>
<dbReference type="InterPro" id="IPR036361">
    <property type="entry name" value="SAP_dom_sf"/>
</dbReference>
<evidence type="ECO:0008006" key="9">
    <source>
        <dbReference type="Google" id="ProtNLM"/>
    </source>
</evidence>
<dbReference type="RefSeq" id="XP_018283466.1">
    <property type="nucleotide sequence ID" value="XM_018437683.1"/>
</dbReference>
<evidence type="ECO:0000256" key="3">
    <source>
        <dbReference type="ARBA" id="ARBA00022777"/>
    </source>
</evidence>
<keyword evidence="2" id="KW-0547">Nucleotide-binding</keyword>
<dbReference type="SUPFAM" id="SSF68906">
    <property type="entry name" value="SAP domain"/>
    <property type="match status" value="1"/>
</dbReference>
<feature type="domain" description="SAP" evidence="6">
    <location>
        <begin position="15"/>
        <end position="49"/>
    </location>
</feature>
<dbReference type="GO" id="GO:0005524">
    <property type="term" value="F:ATP binding"/>
    <property type="evidence" value="ECO:0007669"/>
    <property type="project" value="UniProtKB-KW"/>
</dbReference>
<dbReference type="Pfam" id="PF02037">
    <property type="entry name" value="SAP"/>
    <property type="match status" value="1"/>
</dbReference>
<dbReference type="InterPro" id="IPR003034">
    <property type="entry name" value="SAP_dom"/>
</dbReference>
<dbReference type="VEuPathDB" id="FungiDB:PHYBLDRAFT_176193"/>
<name>A0A162PGA3_PHYB8</name>
<organism evidence="7 8">
    <name type="scientific">Phycomyces blakesleeanus (strain ATCC 8743b / DSM 1359 / FGSC 10004 / NBRC 33097 / NRRL 1555)</name>
    <dbReference type="NCBI Taxonomy" id="763407"/>
    <lineage>
        <taxon>Eukaryota</taxon>
        <taxon>Fungi</taxon>
        <taxon>Fungi incertae sedis</taxon>
        <taxon>Mucoromycota</taxon>
        <taxon>Mucoromycotina</taxon>
        <taxon>Mucoromycetes</taxon>
        <taxon>Mucorales</taxon>
        <taxon>Phycomycetaceae</taxon>
        <taxon>Phycomyces</taxon>
    </lineage>
</organism>
<dbReference type="GO" id="GO:0004674">
    <property type="term" value="F:protein serine/threonine kinase activity"/>
    <property type="evidence" value="ECO:0007669"/>
    <property type="project" value="TreeGrafter"/>
</dbReference>
<dbReference type="InterPro" id="IPR011009">
    <property type="entry name" value="Kinase-like_dom_sf"/>
</dbReference>
<dbReference type="STRING" id="763407.A0A162PGA3"/>
<keyword evidence="8" id="KW-1185">Reference proteome</keyword>
<dbReference type="SUPFAM" id="SSF56112">
    <property type="entry name" value="Protein kinase-like (PK-like)"/>
    <property type="match status" value="1"/>
</dbReference>
<dbReference type="Proteomes" id="UP000077315">
    <property type="component" value="Unassembled WGS sequence"/>
</dbReference>
<dbReference type="PROSITE" id="PS50800">
    <property type="entry name" value="SAP"/>
    <property type="match status" value="1"/>
</dbReference>
<evidence type="ECO:0000313" key="8">
    <source>
        <dbReference type="Proteomes" id="UP000077315"/>
    </source>
</evidence>
<accession>A0A162PGA3</accession>
<feature type="domain" description="Protein kinase" evidence="5">
    <location>
        <begin position="107"/>
        <end position="348"/>
    </location>
</feature>
<dbReference type="InParanoid" id="A0A162PGA3"/>
<dbReference type="Pfam" id="PF00069">
    <property type="entry name" value="Pkinase"/>
    <property type="match status" value="1"/>
</dbReference>
<dbReference type="EMBL" id="KV441028">
    <property type="protein sequence ID" value="OAD65426.1"/>
    <property type="molecule type" value="Genomic_DNA"/>
</dbReference>
<evidence type="ECO:0000313" key="7">
    <source>
        <dbReference type="EMBL" id="OAD65426.1"/>
    </source>
</evidence>
<dbReference type="Gene3D" id="1.10.720.30">
    <property type="entry name" value="SAP domain"/>
    <property type="match status" value="1"/>
</dbReference>
<evidence type="ECO:0000256" key="2">
    <source>
        <dbReference type="ARBA" id="ARBA00022741"/>
    </source>
</evidence>
<protein>
    <recommendedName>
        <fullName evidence="9">Protein kinase domain-containing protein</fullName>
    </recommendedName>
</protein>
<gene>
    <name evidence="7" type="ORF">PHYBLDRAFT_176193</name>
</gene>
<dbReference type="PROSITE" id="PS00108">
    <property type="entry name" value="PROTEIN_KINASE_ST"/>
    <property type="match status" value="1"/>
</dbReference>
<dbReference type="InterPro" id="IPR008271">
    <property type="entry name" value="Ser/Thr_kinase_AS"/>
</dbReference>
<sequence length="349" mass="39553">MSMILLKFSLSQGDLNKMLLAEVIEFCQERGLPTEGTKSELISNIMFWKQNTSPIPAPSTPKLICSVLPESLPQTVQEERLELNSREFTALFLDDSAPGFDIAYKDLTIGDKLGSGGFKDCFKGVYKGEDVAIGELRLAHFSAMDLAEVKHEVNVLKQLRHENVIKFIGVCTNPRHLSIITEICEKGDLFDVIRKYKKPSFAQQVMYMYDIALGVSYLHTRRPSIIHRDLKSMNILISKDDRAKVNDFGLARIRPKAGAVMHTQCGTPNWQAPEFWSIKPSYTEKVDANMSEHALYVQVKQYDKRPPVSRLVSVYPRNLLILVTEMWEGNPSVRPSMSHVVERLSTYLA</sequence>
<reference evidence="8" key="1">
    <citation type="submission" date="2015-06" db="EMBL/GenBank/DDBJ databases">
        <title>Expansion of signal transduction pathways in fungi by whole-genome duplication.</title>
        <authorList>
            <consortium name="DOE Joint Genome Institute"/>
            <person name="Corrochano L.M."/>
            <person name="Kuo A."/>
            <person name="Marcet-Houben M."/>
            <person name="Polaino S."/>
            <person name="Salamov A."/>
            <person name="Villalobos J.M."/>
            <person name="Alvarez M.I."/>
            <person name="Avalos J."/>
            <person name="Benito E.P."/>
            <person name="Benoit I."/>
            <person name="Burger G."/>
            <person name="Camino L.P."/>
            <person name="Canovas D."/>
            <person name="Cerda-Olmedo E."/>
            <person name="Cheng J.-F."/>
            <person name="Dominguez A."/>
            <person name="Elias M."/>
            <person name="Eslava A.P."/>
            <person name="Glaser F."/>
            <person name="Grimwood J."/>
            <person name="Gutierrez G."/>
            <person name="Heitman J."/>
            <person name="Henrissat B."/>
            <person name="Iturriaga E.A."/>
            <person name="Lang B.F."/>
            <person name="Lavin J.L."/>
            <person name="Lee S."/>
            <person name="Li W."/>
            <person name="Lindquist E."/>
            <person name="Lopez-Garcia S."/>
            <person name="Luque E.M."/>
            <person name="Marcos A.T."/>
            <person name="Martin J."/>
            <person name="McCluskey K."/>
            <person name="Medina H.R."/>
            <person name="Miralles-Duran A."/>
            <person name="Miyazaki A."/>
            <person name="Munoz-Torres E."/>
            <person name="Oguiza J.A."/>
            <person name="Ohm R."/>
            <person name="Olmedo M."/>
            <person name="Orejas M."/>
            <person name="Ortiz-Castellanos L."/>
            <person name="Pisabarro A.G."/>
            <person name="Rodriguez-Romero J."/>
            <person name="Ruiz-Herrera J."/>
            <person name="Ruiz-Vazquez R."/>
            <person name="Sanz C."/>
            <person name="Schackwitz W."/>
            <person name="Schmutz J."/>
            <person name="Shahriari M."/>
            <person name="Shelest E."/>
            <person name="Silva-Franco F."/>
            <person name="Soanes D."/>
            <person name="Syed K."/>
            <person name="Tagua V.G."/>
            <person name="Talbot N.J."/>
            <person name="Thon M."/>
            <person name="De vries R.P."/>
            <person name="Wiebenga A."/>
            <person name="Yadav J.S."/>
            <person name="Braun E.L."/>
            <person name="Baker S."/>
            <person name="Garre V."/>
            <person name="Horwitz B."/>
            <person name="Torres-Martinez S."/>
            <person name="Idnurm A."/>
            <person name="Herrera-Estrella A."/>
            <person name="Gabaldon T."/>
            <person name="Grigoriev I.V."/>
        </authorList>
    </citation>
    <scope>NUCLEOTIDE SEQUENCE [LARGE SCALE GENOMIC DNA]</scope>
    <source>
        <strain evidence="8">NRRL 1555(-)</strain>
    </source>
</reference>
<dbReference type="SMART" id="SM00220">
    <property type="entry name" value="S_TKc"/>
    <property type="match status" value="1"/>
</dbReference>
<keyword evidence="3" id="KW-0418">Kinase</keyword>
<keyword evidence="4" id="KW-0067">ATP-binding</keyword>
<dbReference type="InterPro" id="IPR051681">
    <property type="entry name" value="Ser/Thr_Kinases-Pseudokinases"/>
</dbReference>
<dbReference type="PANTHER" id="PTHR44329:SF288">
    <property type="entry name" value="MITOGEN-ACTIVATED PROTEIN KINASE KINASE KINASE 20"/>
    <property type="match status" value="1"/>
</dbReference>
<dbReference type="OrthoDB" id="4062651at2759"/>